<evidence type="ECO:0000259" key="5">
    <source>
        <dbReference type="PROSITE" id="PS50225"/>
    </source>
</evidence>
<dbReference type="Gene3D" id="1.25.40.20">
    <property type="entry name" value="Ankyrin repeat-containing domain"/>
    <property type="match status" value="3"/>
</dbReference>
<keyword evidence="7" id="KW-1185">Reference proteome</keyword>
<evidence type="ECO:0000256" key="2">
    <source>
        <dbReference type="ARBA" id="ARBA00022737"/>
    </source>
</evidence>
<name>A0A3Q4G5H1_NEOBR</name>
<keyword evidence="3 4" id="KW-0040">ANK repeat</keyword>
<dbReference type="InterPro" id="IPR036770">
    <property type="entry name" value="Ankyrin_rpt-contain_sf"/>
</dbReference>
<feature type="repeat" description="ANK" evidence="4">
    <location>
        <begin position="251"/>
        <end position="283"/>
    </location>
</feature>
<accession>A0A3Q4G5H1</accession>
<dbReference type="PROSITE" id="PS50225">
    <property type="entry name" value="SOCS"/>
    <property type="match status" value="1"/>
</dbReference>
<protein>
    <submittedName>
        <fullName evidence="6">Ankyrin repeat and SOCS box containing 15b</fullName>
    </submittedName>
</protein>
<dbReference type="Proteomes" id="UP000261580">
    <property type="component" value="Unassembled WGS sequence"/>
</dbReference>
<evidence type="ECO:0000256" key="3">
    <source>
        <dbReference type="ARBA" id="ARBA00023043"/>
    </source>
</evidence>
<comment type="pathway">
    <text evidence="1">Protein modification; protein ubiquitination.</text>
</comment>
<dbReference type="Bgee" id="ENSNBRG00000002785">
    <property type="expression patterns" value="Expressed in skeletal muscle tissue and 3 other cell types or tissues"/>
</dbReference>
<dbReference type="PROSITE" id="PS50297">
    <property type="entry name" value="ANK_REP_REGION"/>
    <property type="match status" value="3"/>
</dbReference>
<dbReference type="InterPro" id="IPR002110">
    <property type="entry name" value="Ankyrin_rpt"/>
</dbReference>
<dbReference type="Pfam" id="PF12796">
    <property type="entry name" value="Ank_2"/>
    <property type="match status" value="2"/>
</dbReference>
<feature type="repeat" description="ANK" evidence="4">
    <location>
        <begin position="185"/>
        <end position="217"/>
    </location>
</feature>
<dbReference type="GeneTree" id="ENSGT00940000157073"/>
<dbReference type="Ensembl" id="ENSNBRT00000003673.1">
    <property type="protein sequence ID" value="ENSNBRP00000003551.1"/>
    <property type="gene ID" value="ENSNBRG00000002785.1"/>
</dbReference>
<reference evidence="6" key="2">
    <citation type="submission" date="2025-09" db="UniProtKB">
        <authorList>
            <consortium name="Ensembl"/>
        </authorList>
    </citation>
    <scope>IDENTIFICATION</scope>
</reference>
<dbReference type="AlphaFoldDB" id="A0A3Q4G5H1"/>
<dbReference type="InterPro" id="IPR001496">
    <property type="entry name" value="SOCS_box"/>
</dbReference>
<organism evidence="6 7">
    <name type="scientific">Neolamprologus brichardi</name>
    <name type="common">Fairy cichlid</name>
    <name type="synonym">Lamprologus brichardi</name>
    <dbReference type="NCBI Taxonomy" id="32507"/>
    <lineage>
        <taxon>Eukaryota</taxon>
        <taxon>Metazoa</taxon>
        <taxon>Chordata</taxon>
        <taxon>Craniata</taxon>
        <taxon>Vertebrata</taxon>
        <taxon>Euteleostomi</taxon>
        <taxon>Actinopterygii</taxon>
        <taxon>Neopterygii</taxon>
        <taxon>Teleostei</taxon>
        <taxon>Neoteleostei</taxon>
        <taxon>Acanthomorphata</taxon>
        <taxon>Ovalentaria</taxon>
        <taxon>Cichlomorphae</taxon>
        <taxon>Cichliformes</taxon>
        <taxon>Cichlidae</taxon>
        <taxon>African cichlids</taxon>
        <taxon>Pseudocrenilabrinae</taxon>
        <taxon>Lamprologini</taxon>
        <taxon>Neolamprologus</taxon>
    </lineage>
</organism>
<evidence type="ECO:0000256" key="1">
    <source>
        <dbReference type="ARBA" id="ARBA00004906"/>
    </source>
</evidence>
<dbReference type="Gene3D" id="1.10.750.20">
    <property type="entry name" value="SOCS box"/>
    <property type="match status" value="1"/>
</dbReference>
<dbReference type="GO" id="GO:0016567">
    <property type="term" value="P:protein ubiquitination"/>
    <property type="evidence" value="ECO:0007669"/>
    <property type="project" value="UniProtKB-UniPathway"/>
</dbReference>
<dbReference type="UniPathway" id="UPA00143"/>
<dbReference type="InterPro" id="IPR036036">
    <property type="entry name" value="SOCS_box-like_dom_sf"/>
</dbReference>
<dbReference type="SUPFAM" id="SSF158235">
    <property type="entry name" value="SOCS box-like"/>
    <property type="match status" value="1"/>
</dbReference>
<feature type="repeat" description="ANK" evidence="4">
    <location>
        <begin position="218"/>
        <end position="250"/>
    </location>
</feature>
<dbReference type="PRINTS" id="PR01415">
    <property type="entry name" value="ANKYRIN"/>
</dbReference>
<dbReference type="SUPFAM" id="SSF48403">
    <property type="entry name" value="Ankyrin repeat"/>
    <property type="match status" value="2"/>
</dbReference>
<dbReference type="OMA" id="CYFRVIN"/>
<dbReference type="GO" id="GO:0005737">
    <property type="term" value="C:cytoplasm"/>
    <property type="evidence" value="ECO:0007669"/>
    <property type="project" value="TreeGrafter"/>
</dbReference>
<dbReference type="SMART" id="SM00248">
    <property type="entry name" value="ANK"/>
    <property type="match status" value="8"/>
</dbReference>
<feature type="repeat" description="ANK" evidence="4">
    <location>
        <begin position="119"/>
        <end position="151"/>
    </location>
</feature>
<dbReference type="PANTHER" id="PTHR24198">
    <property type="entry name" value="ANKYRIN REPEAT AND PROTEIN KINASE DOMAIN-CONTAINING PROTEIN"/>
    <property type="match status" value="1"/>
</dbReference>
<dbReference type="PANTHER" id="PTHR24198:SF176">
    <property type="entry name" value="ANKYRIN REPEAT AND SOCS BOX CONTAINING 14"/>
    <property type="match status" value="1"/>
</dbReference>
<dbReference type="Pfam" id="PF07525">
    <property type="entry name" value="SOCS_box"/>
    <property type="match status" value="1"/>
</dbReference>
<keyword evidence="2" id="KW-0677">Repeat</keyword>
<sequence length="533" mass="58961">HIEMDDFEQEAINEDLIEFAIRESIQDAYKLPCSVRAHLHLNSLLVINIKNVSLCVALVCILAGDVDALQELSGCASAFRESDSRGWLPLHAAAVQLLNGVLIAVLESTDLTLEEQTEDGDTALTLAAEAGQVENIKLLLKHGASPHNNNSRNESPLLIAVRQRSYDMAISLIMGGAFVEQVCLTKWRAIHEAAKEGCAAIMMLLLRHGAKITSRDGHGVTPLGIAAEHGNYEVLDILIHHGGDVNAQASNGDTVLYDATGSGNLDCVKLLLEHGANPNVASYACQLPIHRAAYEGYILNMQSQCLVMLGFSKVMNTVNAAENYGDLRKTPLYFAVSNGDVTCSERLLAAGARTDLDPLRCILVSIRAERFDLVELLLSHGAEVNCYFRVISNTVFPTALQYCFRDHVMLRLLLNNTTGRHTEHLLFCEFVSVSCLAHVVGKVVRMLLDYVSHVSICFKLRQILQRRPEWEEISDILGKPRSLQHLCRLVIRSHMSLRTLNDPETMAAGPFPTRLMNYLTYREYDLHGDLLSV</sequence>
<dbReference type="PROSITE" id="PS50088">
    <property type="entry name" value="ANK_REPEAT"/>
    <property type="match status" value="4"/>
</dbReference>
<evidence type="ECO:0000313" key="6">
    <source>
        <dbReference type="Ensembl" id="ENSNBRP00000003551.1"/>
    </source>
</evidence>
<evidence type="ECO:0000313" key="7">
    <source>
        <dbReference type="Proteomes" id="UP000261580"/>
    </source>
</evidence>
<dbReference type="SMART" id="SM00969">
    <property type="entry name" value="SOCS_box"/>
    <property type="match status" value="1"/>
</dbReference>
<evidence type="ECO:0000256" key="4">
    <source>
        <dbReference type="PROSITE-ProRule" id="PRU00023"/>
    </source>
</evidence>
<dbReference type="GO" id="GO:0035556">
    <property type="term" value="P:intracellular signal transduction"/>
    <property type="evidence" value="ECO:0007669"/>
    <property type="project" value="InterPro"/>
</dbReference>
<proteinExistence type="predicted"/>
<reference evidence="6" key="1">
    <citation type="submission" date="2025-08" db="UniProtKB">
        <authorList>
            <consortium name="Ensembl"/>
        </authorList>
    </citation>
    <scope>IDENTIFICATION</scope>
</reference>
<feature type="domain" description="SOCS box" evidence="5">
    <location>
        <begin position="479"/>
        <end position="525"/>
    </location>
</feature>